<dbReference type="InterPro" id="IPR004506">
    <property type="entry name" value="MnmA-like"/>
</dbReference>
<keyword evidence="6 9" id="KW-0694">RNA-binding</keyword>
<dbReference type="EMBL" id="PCYL01000005">
    <property type="protein sequence ID" value="PIR47153.1"/>
    <property type="molecule type" value="Genomic_DNA"/>
</dbReference>
<keyword evidence="4 9" id="KW-0547">Nucleotide-binding</keyword>
<comment type="subcellular location">
    <subcellularLocation>
        <location evidence="9">Cytoplasm</location>
    </subcellularLocation>
</comment>
<feature type="binding site" evidence="9">
    <location>
        <begin position="12"/>
        <end position="19"/>
    </location>
    <ligand>
        <name>ATP</name>
        <dbReference type="ChEBI" id="CHEBI:30616"/>
    </ligand>
</feature>
<feature type="domain" description="tRNA-specific 2-thiouridylase MnmA-like central" evidence="11">
    <location>
        <begin position="201"/>
        <end position="267"/>
    </location>
</feature>
<feature type="active site" description="Nucleophile" evidence="9">
    <location>
        <position position="101"/>
    </location>
</feature>
<feature type="region of interest" description="Interaction with tRNA" evidence="9">
    <location>
        <begin position="143"/>
        <end position="145"/>
    </location>
</feature>
<dbReference type="EC" id="2.8.1.13" evidence="9"/>
<feature type="region of interest" description="Interaction with tRNA" evidence="9">
    <location>
        <begin position="303"/>
        <end position="304"/>
    </location>
</feature>
<dbReference type="HAMAP" id="MF_00144">
    <property type="entry name" value="tRNA_thiouridyl_MnmA"/>
    <property type="match status" value="1"/>
</dbReference>
<keyword evidence="3 9" id="KW-0819">tRNA processing</keyword>
<dbReference type="Gene3D" id="2.40.30.10">
    <property type="entry name" value="Translation factors"/>
    <property type="match status" value="1"/>
</dbReference>
<dbReference type="Gene3D" id="3.40.50.620">
    <property type="entry name" value="HUPs"/>
    <property type="match status" value="1"/>
</dbReference>
<dbReference type="SUPFAM" id="SSF52402">
    <property type="entry name" value="Adenine nucleotide alpha hydrolases-like"/>
    <property type="match status" value="1"/>
</dbReference>
<evidence type="ECO:0000313" key="12">
    <source>
        <dbReference type="EMBL" id="PIR47153.1"/>
    </source>
</evidence>
<comment type="similarity">
    <text evidence="9">Belongs to the MnmA/TRMU family.</text>
</comment>
<keyword evidence="5 9" id="KW-0067">ATP-binding</keyword>
<dbReference type="Pfam" id="PF03054">
    <property type="entry name" value="tRNA_Me_trans"/>
    <property type="match status" value="1"/>
</dbReference>
<evidence type="ECO:0000256" key="8">
    <source>
        <dbReference type="ARBA" id="ARBA00051542"/>
    </source>
</evidence>
<keyword evidence="9" id="KW-0963">Cytoplasm</keyword>
<comment type="caution">
    <text evidence="12">The sequence shown here is derived from an EMBL/GenBank/DDBJ whole genome shotgun (WGS) entry which is preliminary data.</text>
</comment>
<evidence type="ECO:0000256" key="9">
    <source>
        <dbReference type="HAMAP-Rule" id="MF_00144"/>
    </source>
</evidence>
<dbReference type="InterPro" id="IPR046884">
    <property type="entry name" value="MnmA-like_central"/>
</dbReference>
<dbReference type="InterPro" id="IPR023382">
    <property type="entry name" value="MnmA-like_central_sf"/>
</dbReference>
<dbReference type="InterPro" id="IPR014729">
    <property type="entry name" value="Rossmann-like_a/b/a_fold"/>
</dbReference>
<feature type="site" description="Interaction with tRNA" evidence="9">
    <location>
        <position position="126"/>
    </location>
</feature>
<keyword evidence="7" id="KW-1015">Disulfide bond</keyword>
<dbReference type="AlphaFoldDB" id="A0A2H0RKX4"/>
<feature type="region of interest" description="Interaction with target base in tRNA" evidence="9">
    <location>
        <begin position="96"/>
        <end position="98"/>
    </location>
</feature>
<name>A0A2H0RKX4_9BACT</name>
<reference evidence="12 13" key="1">
    <citation type="submission" date="2017-09" db="EMBL/GenBank/DDBJ databases">
        <title>Depth-based differentiation of microbial function through sediment-hosted aquifers and enrichment of novel symbionts in the deep terrestrial subsurface.</title>
        <authorList>
            <person name="Probst A.J."/>
            <person name="Ladd B."/>
            <person name="Jarett J.K."/>
            <person name="Geller-Mcgrath D.E."/>
            <person name="Sieber C.M."/>
            <person name="Emerson J.B."/>
            <person name="Anantharaman K."/>
            <person name="Thomas B.C."/>
            <person name="Malmstrom R."/>
            <person name="Stieglmeier M."/>
            <person name="Klingl A."/>
            <person name="Woyke T."/>
            <person name="Ryan C.M."/>
            <person name="Banfield J.F."/>
        </authorList>
    </citation>
    <scope>NUCLEOTIDE SEQUENCE [LARGE SCALE GENOMIC DNA]</scope>
    <source>
        <strain evidence="12">CG10_big_fil_rev_8_21_14_0_10_45_14</strain>
    </source>
</reference>
<keyword evidence="2 9" id="KW-0808">Transferase</keyword>
<keyword evidence="1 9" id="KW-0820">tRNA-binding</keyword>
<evidence type="ECO:0000256" key="7">
    <source>
        <dbReference type="ARBA" id="ARBA00023157"/>
    </source>
</evidence>
<evidence type="ECO:0000256" key="4">
    <source>
        <dbReference type="ARBA" id="ARBA00022741"/>
    </source>
</evidence>
<dbReference type="InterPro" id="IPR046885">
    <property type="entry name" value="MnmA-like_C"/>
</dbReference>
<evidence type="ECO:0000256" key="6">
    <source>
        <dbReference type="ARBA" id="ARBA00022884"/>
    </source>
</evidence>
<feature type="active site" description="Cysteine persulfide intermediate" evidence="9">
    <location>
        <position position="193"/>
    </location>
</feature>
<feature type="binding site" evidence="9">
    <location>
        <position position="38"/>
    </location>
    <ligand>
        <name>ATP</name>
        <dbReference type="ChEBI" id="CHEBI:30616"/>
    </ligand>
</feature>
<gene>
    <name evidence="9" type="primary">mnmA</name>
    <name evidence="12" type="ORF">COV07_00575</name>
</gene>
<dbReference type="CDD" id="cd01998">
    <property type="entry name" value="MnmA_TRMU-like"/>
    <property type="match status" value="1"/>
</dbReference>
<dbReference type="NCBIfam" id="TIGR00420">
    <property type="entry name" value="trmU"/>
    <property type="match status" value="1"/>
</dbReference>
<dbReference type="Proteomes" id="UP000230833">
    <property type="component" value="Unassembled WGS sequence"/>
</dbReference>
<protein>
    <recommendedName>
        <fullName evidence="9">tRNA-specific 2-thiouridylase MnmA</fullName>
        <ecNumber evidence="9">2.8.1.13</ecNumber>
    </recommendedName>
</protein>
<feature type="binding site" evidence="9">
    <location>
        <position position="125"/>
    </location>
    <ligand>
        <name>ATP</name>
        <dbReference type="ChEBI" id="CHEBI:30616"/>
    </ligand>
</feature>
<dbReference type="PANTHER" id="PTHR11933">
    <property type="entry name" value="TRNA 5-METHYLAMINOMETHYL-2-THIOURIDYLATE -METHYLTRANSFERASE"/>
    <property type="match status" value="1"/>
</dbReference>
<evidence type="ECO:0000259" key="10">
    <source>
        <dbReference type="Pfam" id="PF20258"/>
    </source>
</evidence>
<evidence type="ECO:0000256" key="1">
    <source>
        <dbReference type="ARBA" id="ARBA00022555"/>
    </source>
</evidence>
<evidence type="ECO:0000259" key="11">
    <source>
        <dbReference type="Pfam" id="PF20259"/>
    </source>
</evidence>
<dbReference type="GO" id="GO:0000049">
    <property type="term" value="F:tRNA binding"/>
    <property type="evidence" value="ECO:0007669"/>
    <property type="project" value="UniProtKB-KW"/>
</dbReference>
<proteinExistence type="inferred from homology"/>
<evidence type="ECO:0000256" key="3">
    <source>
        <dbReference type="ARBA" id="ARBA00022694"/>
    </source>
</evidence>
<dbReference type="GO" id="GO:0002143">
    <property type="term" value="P:tRNA wobble position uridine thiolation"/>
    <property type="evidence" value="ECO:0007669"/>
    <property type="project" value="TreeGrafter"/>
</dbReference>
<comment type="function">
    <text evidence="9">Catalyzes the 2-thiolation of uridine at the wobble position (U34) of tRNA, leading to the formation of s(2)U34.</text>
</comment>
<dbReference type="GO" id="GO:0005737">
    <property type="term" value="C:cytoplasm"/>
    <property type="evidence" value="ECO:0007669"/>
    <property type="project" value="UniProtKB-SubCell"/>
</dbReference>
<evidence type="ECO:0000256" key="2">
    <source>
        <dbReference type="ARBA" id="ARBA00022679"/>
    </source>
</evidence>
<evidence type="ECO:0000256" key="5">
    <source>
        <dbReference type="ARBA" id="ARBA00022840"/>
    </source>
</evidence>
<dbReference type="PANTHER" id="PTHR11933:SF5">
    <property type="entry name" value="MITOCHONDRIAL TRNA-SPECIFIC 2-THIOURIDYLASE 1"/>
    <property type="match status" value="1"/>
</dbReference>
<feature type="site" description="Interaction with tRNA" evidence="9">
    <location>
        <position position="336"/>
    </location>
</feature>
<dbReference type="Gene3D" id="2.30.30.280">
    <property type="entry name" value="Adenine nucleotide alpha hydrolases-like domains"/>
    <property type="match status" value="1"/>
</dbReference>
<dbReference type="NCBIfam" id="NF001138">
    <property type="entry name" value="PRK00143.1"/>
    <property type="match status" value="1"/>
</dbReference>
<sequence>MKGYLGKKVCVAMSGGVDSSVSTALLLDAGYDVEGVHLRIRAPEWTGCTSAEDERDAARVAAVLGIPFHVLDYTDKYKEYVIQTMLDDYKVGRTPNPDVICNRDIKFGLLYDWMVKNEYAYIATGHYSNTSEGRLFRAKDENKDQSYFLWTLSSAKLIRTLFPIGVYDKKDVRLIAEKFGLPVAKKKDSQGLCFVGKLNMKEFLKRNIGTKEGNVLDTNGNILGRHKGAILYTEGERRGFTVNPKSSSPAPLFVVGKNVLKNTITVSGDKVDGDSSRKIVNIVNTNWILDMPKVGEHYLARVRYRQPLQRCVVSQNSEETSAVVHFEAPQLISSGQSLVLYSRDECMGGGIIC</sequence>
<feature type="domain" description="tRNA-specific 2-thiouridylase MnmA-like C-terminal" evidence="10">
    <location>
        <begin position="281"/>
        <end position="352"/>
    </location>
</feature>
<dbReference type="Pfam" id="PF20258">
    <property type="entry name" value="tRNA_Me_trans_C"/>
    <property type="match status" value="1"/>
</dbReference>
<accession>A0A2H0RKX4</accession>
<organism evidence="12 13">
    <name type="scientific">Candidatus Vogelbacteria bacterium CG10_big_fil_rev_8_21_14_0_10_45_14</name>
    <dbReference type="NCBI Taxonomy" id="1975042"/>
    <lineage>
        <taxon>Bacteria</taxon>
        <taxon>Candidatus Vogeliibacteriota</taxon>
    </lineage>
</organism>
<dbReference type="GO" id="GO:0103016">
    <property type="term" value="F:tRNA-uridine 2-sulfurtransferase activity"/>
    <property type="evidence" value="ECO:0007669"/>
    <property type="project" value="UniProtKB-EC"/>
</dbReference>
<evidence type="ECO:0000313" key="13">
    <source>
        <dbReference type="Proteomes" id="UP000230833"/>
    </source>
</evidence>
<comment type="caution">
    <text evidence="9">Lacks conserved residue(s) required for the propagation of feature annotation.</text>
</comment>
<dbReference type="Pfam" id="PF20259">
    <property type="entry name" value="tRNA_Me_trans_M"/>
    <property type="match status" value="1"/>
</dbReference>
<dbReference type="GO" id="GO:0005524">
    <property type="term" value="F:ATP binding"/>
    <property type="evidence" value="ECO:0007669"/>
    <property type="project" value="UniProtKB-KW"/>
</dbReference>
<comment type="catalytic activity">
    <reaction evidence="8 9">
        <text>S-sulfanyl-L-cysteinyl-[protein] + uridine(34) in tRNA + AH2 + ATP = 2-thiouridine(34) in tRNA + L-cysteinyl-[protein] + A + AMP + diphosphate + H(+)</text>
        <dbReference type="Rhea" id="RHEA:47032"/>
        <dbReference type="Rhea" id="RHEA-COMP:10131"/>
        <dbReference type="Rhea" id="RHEA-COMP:11726"/>
        <dbReference type="Rhea" id="RHEA-COMP:11727"/>
        <dbReference type="Rhea" id="RHEA-COMP:11728"/>
        <dbReference type="ChEBI" id="CHEBI:13193"/>
        <dbReference type="ChEBI" id="CHEBI:15378"/>
        <dbReference type="ChEBI" id="CHEBI:17499"/>
        <dbReference type="ChEBI" id="CHEBI:29950"/>
        <dbReference type="ChEBI" id="CHEBI:30616"/>
        <dbReference type="ChEBI" id="CHEBI:33019"/>
        <dbReference type="ChEBI" id="CHEBI:61963"/>
        <dbReference type="ChEBI" id="CHEBI:65315"/>
        <dbReference type="ChEBI" id="CHEBI:87170"/>
        <dbReference type="ChEBI" id="CHEBI:456215"/>
        <dbReference type="EC" id="2.8.1.13"/>
    </reaction>
</comment>